<gene>
    <name evidence="2" type="ORF">Y981_12875</name>
</gene>
<proteinExistence type="predicted"/>
<keyword evidence="1" id="KW-1133">Transmembrane helix</keyword>
<reference evidence="3" key="1">
    <citation type="submission" date="2014-02" db="EMBL/GenBank/DDBJ databases">
        <title>Complete genome sequence and comparative genomic analysis of the nitrogen-fixing bacterium Leptospirillum ferriphilum YSK.</title>
        <authorList>
            <person name="Guo X."/>
            <person name="Yin H."/>
            <person name="Liang Y."/>
            <person name="Hu Q."/>
            <person name="Ma L."/>
            <person name="Xiao Y."/>
            <person name="Zhang X."/>
            <person name="Qiu G."/>
            <person name="Liu X."/>
        </authorList>
    </citation>
    <scope>NUCLEOTIDE SEQUENCE [LARGE SCALE GENOMIC DNA]</scope>
    <source>
        <strain evidence="3">YSK</strain>
    </source>
</reference>
<dbReference type="Proteomes" id="UP000027059">
    <property type="component" value="Chromosome"/>
</dbReference>
<dbReference type="EMBL" id="CP007243">
    <property type="protein sequence ID" value="AIA32047.1"/>
    <property type="molecule type" value="Genomic_DNA"/>
</dbReference>
<accession>A0A059Y3D3</accession>
<keyword evidence="3" id="KW-1185">Reference proteome</keyword>
<keyword evidence="1" id="KW-0472">Membrane</keyword>
<feature type="transmembrane region" description="Helical" evidence="1">
    <location>
        <begin position="68"/>
        <end position="86"/>
    </location>
</feature>
<evidence type="ECO:0000313" key="2">
    <source>
        <dbReference type="EMBL" id="AIA32047.1"/>
    </source>
</evidence>
<dbReference type="AlphaFoldDB" id="A0A059Y3D3"/>
<dbReference type="HOGENOM" id="CLU_176217_0_0_0"/>
<protein>
    <submittedName>
        <fullName evidence="2">Uncharacterized protein</fullName>
    </submittedName>
</protein>
<sequence>MNPPSVSVKDLIDCFGGCSTWNMKEQCISIPLKSITIWSGIRGNQDLKIFPVMSLKENLLLILRRENVFGYSFLTVFIVWLNLVLLKIPREAFYEVDDSLFLEIIK</sequence>
<evidence type="ECO:0000256" key="1">
    <source>
        <dbReference type="SAM" id="Phobius"/>
    </source>
</evidence>
<name>A0A059Y3D3_9BACT</name>
<evidence type="ECO:0000313" key="3">
    <source>
        <dbReference type="Proteomes" id="UP000027059"/>
    </source>
</evidence>
<reference evidence="2 3" key="2">
    <citation type="journal article" date="2015" name="Biomed. Res. Int.">
        <title>Effects of Arsenite Resistance on the Growth and Functional Gene Expression of Leptospirillum ferriphilum and Acidithiobacillus thiooxidans in Pure Culture and Coculture.</title>
        <authorList>
            <person name="Jiang H."/>
            <person name="Liang Y."/>
            <person name="Yin H."/>
            <person name="Xiao Y."/>
            <person name="Guo X."/>
            <person name="Xu Y."/>
            <person name="Hu Q."/>
            <person name="Liu H."/>
            <person name="Liu X."/>
        </authorList>
    </citation>
    <scope>NUCLEOTIDE SEQUENCE [LARGE SCALE GENOMIC DNA]</scope>
    <source>
        <strain evidence="2 3">YSK</strain>
    </source>
</reference>
<organism evidence="2 3">
    <name type="scientific">Leptospirillum ferriphilum YSK</name>
    <dbReference type="NCBI Taxonomy" id="1441628"/>
    <lineage>
        <taxon>Bacteria</taxon>
        <taxon>Pseudomonadati</taxon>
        <taxon>Nitrospirota</taxon>
        <taxon>Nitrospiria</taxon>
        <taxon>Nitrospirales</taxon>
        <taxon>Nitrospiraceae</taxon>
        <taxon>Leptospirillum</taxon>
    </lineage>
</organism>
<dbReference type="KEGG" id="lfp:Y981_12875"/>
<keyword evidence="1" id="KW-0812">Transmembrane</keyword>